<evidence type="ECO:0000259" key="3">
    <source>
        <dbReference type="PROSITE" id="PS51462"/>
    </source>
</evidence>
<sequence>MKVTGVHVLLINSDNKFLLTQRKDVPLWVIPGGTVEKNEDPKKACERELFEETRVKAGRLILAAKYKVNNGVYKNLYIMRVPEFNIDVFIDKKEVKSYGWFTIENLPSPMSLYEISRVYDAVNFKGKMIERALSVNIKKEFLNQLKNPFIFLLLLASFVINRLTNKSFKL</sequence>
<evidence type="ECO:0000256" key="2">
    <source>
        <dbReference type="ARBA" id="ARBA00022801"/>
    </source>
</evidence>
<dbReference type="STRING" id="1802624.A2982_00675"/>
<dbReference type="EMBL" id="MEVH01000014">
    <property type="protein sequence ID" value="OGC51780.1"/>
    <property type="molecule type" value="Genomic_DNA"/>
</dbReference>
<dbReference type="InterPro" id="IPR015797">
    <property type="entry name" value="NUDIX_hydrolase-like_dom_sf"/>
</dbReference>
<dbReference type="AlphaFoldDB" id="A0A1F4V412"/>
<dbReference type="PROSITE" id="PS51462">
    <property type="entry name" value="NUDIX"/>
    <property type="match status" value="1"/>
</dbReference>
<dbReference type="InterPro" id="IPR000086">
    <property type="entry name" value="NUDIX_hydrolase_dom"/>
</dbReference>
<protein>
    <recommendedName>
        <fullName evidence="3">Nudix hydrolase domain-containing protein</fullName>
    </recommendedName>
</protein>
<dbReference type="PROSITE" id="PS00893">
    <property type="entry name" value="NUDIX_BOX"/>
    <property type="match status" value="1"/>
</dbReference>
<gene>
    <name evidence="4" type="ORF">A2982_00675</name>
</gene>
<name>A0A1F4V412_UNCKA</name>
<keyword evidence="2" id="KW-0378">Hydrolase</keyword>
<dbReference type="GO" id="GO:0016787">
    <property type="term" value="F:hydrolase activity"/>
    <property type="evidence" value="ECO:0007669"/>
    <property type="project" value="UniProtKB-KW"/>
</dbReference>
<evidence type="ECO:0000256" key="1">
    <source>
        <dbReference type="ARBA" id="ARBA00001946"/>
    </source>
</evidence>
<dbReference type="InterPro" id="IPR020084">
    <property type="entry name" value="NUDIX_hydrolase_CS"/>
</dbReference>
<reference evidence="4 5" key="1">
    <citation type="journal article" date="2016" name="Nat. Commun.">
        <title>Thousands of microbial genomes shed light on interconnected biogeochemical processes in an aquifer system.</title>
        <authorList>
            <person name="Anantharaman K."/>
            <person name="Brown C.T."/>
            <person name="Hug L.A."/>
            <person name="Sharon I."/>
            <person name="Castelle C.J."/>
            <person name="Probst A.J."/>
            <person name="Thomas B.C."/>
            <person name="Singh A."/>
            <person name="Wilkins M.J."/>
            <person name="Karaoz U."/>
            <person name="Brodie E.L."/>
            <person name="Williams K.H."/>
            <person name="Hubbard S.S."/>
            <person name="Banfield J.F."/>
        </authorList>
    </citation>
    <scope>NUCLEOTIDE SEQUENCE [LARGE SCALE GENOMIC DNA]</scope>
</reference>
<dbReference type="Pfam" id="PF00293">
    <property type="entry name" value="NUDIX"/>
    <property type="match status" value="1"/>
</dbReference>
<evidence type="ECO:0000313" key="5">
    <source>
        <dbReference type="Proteomes" id="UP000178771"/>
    </source>
</evidence>
<evidence type="ECO:0000313" key="4">
    <source>
        <dbReference type="EMBL" id="OGC51780.1"/>
    </source>
</evidence>
<comment type="cofactor">
    <cofactor evidence="1">
        <name>Mg(2+)</name>
        <dbReference type="ChEBI" id="CHEBI:18420"/>
    </cofactor>
</comment>
<dbReference type="CDD" id="cd02883">
    <property type="entry name" value="NUDIX_Hydrolase"/>
    <property type="match status" value="1"/>
</dbReference>
<dbReference type="PANTHER" id="PTHR43046:SF2">
    <property type="entry name" value="8-OXO-DGTP DIPHOSPHATASE-RELATED"/>
    <property type="match status" value="1"/>
</dbReference>
<dbReference type="Proteomes" id="UP000178771">
    <property type="component" value="Unassembled WGS sequence"/>
</dbReference>
<proteinExistence type="predicted"/>
<feature type="domain" description="Nudix hydrolase" evidence="3">
    <location>
        <begin position="1"/>
        <end position="124"/>
    </location>
</feature>
<accession>A0A1F4V412</accession>
<comment type="caution">
    <text evidence="4">The sequence shown here is derived from an EMBL/GenBank/DDBJ whole genome shotgun (WGS) entry which is preliminary data.</text>
</comment>
<dbReference type="Gene3D" id="3.90.79.10">
    <property type="entry name" value="Nucleoside Triphosphate Pyrophosphohydrolase"/>
    <property type="match status" value="1"/>
</dbReference>
<dbReference type="SUPFAM" id="SSF55811">
    <property type="entry name" value="Nudix"/>
    <property type="match status" value="1"/>
</dbReference>
<organism evidence="4 5">
    <name type="scientific">candidate division WWE3 bacterium RIFCSPLOWO2_01_FULL_39_13</name>
    <dbReference type="NCBI Taxonomy" id="1802624"/>
    <lineage>
        <taxon>Bacteria</taxon>
        <taxon>Katanobacteria</taxon>
    </lineage>
</organism>
<dbReference type="PANTHER" id="PTHR43046">
    <property type="entry name" value="GDP-MANNOSE MANNOSYL HYDROLASE"/>
    <property type="match status" value="1"/>
</dbReference>